<dbReference type="STRING" id="253628.A0A0D2AT77"/>
<proteinExistence type="predicted"/>
<dbReference type="OrthoDB" id="25129at2759"/>
<reference evidence="1 2" key="1">
    <citation type="submission" date="2015-01" db="EMBL/GenBank/DDBJ databases">
        <title>The Genome Sequence of Ochroconis gallopava CBS43764.</title>
        <authorList>
            <consortium name="The Broad Institute Genomics Platform"/>
            <person name="Cuomo C."/>
            <person name="de Hoog S."/>
            <person name="Gorbushina A."/>
            <person name="Stielow B."/>
            <person name="Teixiera M."/>
            <person name="Abouelleil A."/>
            <person name="Chapman S.B."/>
            <person name="Priest M."/>
            <person name="Young S.K."/>
            <person name="Wortman J."/>
            <person name="Nusbaum C."/>
            <person name="Birren B."/>
        </authorList>
    </citation>
    <scope>NUCLEOTIDE SEQUENCE [LARGE SCALE GENOMIC DNA]</scope>
    <source>
        <strain evidence="1 2">CBS 43764</strain>
    </source>
</reference>
<accession>A0A0D2AT77</accession>
<gene>
    <name evidence="1" type="ORF">PV09_06176</name>
</gene>
<dbReference type="Proteomes" id="UP000053259">
    <property type="component" value="Unassembled WGS sequence"/>
</dbReference>
<dbReference type="InParanoid" id="A0A0D2AT77"/>
<dbReference type="GeneID" id="27314149"/>
<protein>
    <recommendedName>
        <fullName evidence="3">Aminoglycoside phosphotransferase domain-containing protein</fullName>
    </recommendedName>
</protein>
<dbReference type="Gene3D" id="3.30.200.20">
    <property type="entry name" value="Phosphorylase Kinase, domain 1"/>
    <property type="match status" value="1"/>
</dbReference>
<dbReference type="Gene3D" id="3.90.1200.10">
    <property type="match status" value="1"/>
</dbReference>
<dbReference type="HOGENOM" id="CLU_059226_0_0_1"/>
<dbReference type="EMBL" id="KN847549">
    <property type="protein sequence ID" value="KIW02354.1"/>
    <property type="molecule type" value="Genomic_DNA"/>
</dbReference>
<dbReference type="SUPFAM" id="SSF56112">
    <property type="entry name" value="Protein kinase-like (PK-like)"/>
    <property type="match status" value="1"/>
</dbReference>
<organism evidence="1 2">
    <name type="scientific">Verruconis gallopava</name>
    <dbReference type="NCBI Taxonomy" id="253628"/>
    <lineage>
        <taxon>Eukaryota</taxon>
        <taxon>Fungi</taxon>
        <taxon>Dikarya</taxon>
        <taxon>Ascomycota</taxon>
        <taxon>Pezizomycotina</taxon>
        <taxon>Dothideomycetes</taxon>
        <taxon>Pleosporomycetidae</taxon>
        <taxon>Venturiales</taxon>
        <taxon>Sympoventuriaceae</taxon>
        <taxon>Verruconis</taxon>
    </lineage>
</organism>
<dbReference type="VEuPathDB" id="FungiDB:PV09_06176"/>
<evidence type="ECO:0008006" key="3">
    <source>
        <dbReference type="Google" id="ProtNLM"/>
    </source>
</evidence>
<evidence type="ECO:0000313" key="1">
    <source>
        <dbReference type="EMBL" id="KIW02354.1"/>
    </source>
</evidence>
<evidence type="ECO:0000313" key="2">
    <source>
        <dbReference type="Proteomes" id="UP000053259"/>
    </source>
</evidence>
<dbReference type="InterPro" id="IPR011009">
    <property type="entry name" value="Kinase-like_dom_sf"/>
</dbReference>
<keyword evidence="2" id="KW-1185">Reference proteome</keyword>
<dbReference type="RefSeq" id="XP_016212223.1">
    <property type="nucleotide sequence ID" value="XM_016359775.1"/>
</dbReference>
<name>A0A0D2AT77_9PEZI</name>
<dbReference type="AlphaFoldDB" id="A0A0D2AT77"/>
<sequence length="439" mass="50223">MSRILNAIRSSESEVKPSDDPIANNILDSLRKTRWKLSRIERLSGSHGNFIYRGWLKRPDKDSYDTIVIKHAEPYAAFDNSLKLDVERSVYERMMIESLADKNTTKYDRFIVRTPRFLSADHYPNTILMEDLPGSLTVKEYLYRYGETMLPATARELGITLGKWLKEYHLWLNGNDEKAMLLKQRIKGNTSMISSREQMYIGSYRNAMKQFPTVTWPGSRHLDQIEDDIKKISREGASGIHGDFWTGNMILKDKPLASQDGKTLYPTKILILDFEASQPGSRPQDLAQCLAELYMEHHFYGASAPLQIMQGLIHGYFSPTEIPDKYDRTKSTVDPASIWSEKDRLNFALNTAMHFGIHLVVVPNRAGWPKGEKMVACARLGNDYLLNGHNADCPRFKNGPLHDLFPSFPPPPKVNRMEVVKRQKKKSKLKALFCGCFGE</sequence>